<evidence type="ECO:0000259" key="3">
    <source>
        <dbReference type="Pfam" id="PF10193"/>
    </source>
</evidence>
<dbReference type="InterPro" id="IPR019337">
    <property type="entry name" value="Telomere_length_regulation_dom"/>
</dbReference>
<dbReference type="Gene3D" id="1.25.40.720">
    <property type="entry name" value="Telomere length regulation protein 2, C-terminal domain"/>
    <property type="match status" value="1"/>
</dbReference>
<dbReference type="VEuPathDB" id="FungiDB:ASPWEDRAFT_45474"/>
<dbReference type="AlphaFoldDB" id="A0A1L9R9D4"/>
<evidence type="ECO:0000256" key="2">
    <source>
        <dbReference type="SAM" id="MobiDB-lite"/>
    </source>
</evidence>
<protein>
    <recommendedName>
        <fullName evidence="3">Telomere length regulation protein conserved domain-containing protein</fullName>
    </recommendedName>
</protein>
<feature type="domain" description="Telomere length regulation protein conserved" evidence="3">
    <location>
        <begin position="605"/>
        <end position="716"/>
    </location>
</feature>
<dbReference type="OrthoDB" id="10258062at2759"/>
<dbReference type="GO" id="GO:0051083">
    <property type="term" value="P:'de novo' cotranslational protein folding"/>
    <property type="evidence" value="ECO:0007669"/>
    <property type="project" value="TreeGrafter"/>
</dbReference>
<feature type="region of interest" description="Disordered" evidence="2">
    <location>
        <begin position="1"/>
        <end position="42"/>
    </location>
</feature>
<dbReference type="GO" id="GO:0051879">
    <property type="term" value="F:Hsp90 protein binding"/>
    <property type="evidence" value="ECO:0007669"/>
    <property type="project" value="TreeGrafter"/>
</dbReference>
<feature type="compositionally biased region" description="Polar residues" evidence="2">
    <location>
        <begin position="542"/>
        <end position="554"/>
    </location>
</feature>
<keyword evidence="5" id="KW-1185">Reference proteome</keyword>
<dbReference type="GeneID" id="63752400"/>
<reference evidence="5" key="1">
    <citation type="journal article" date="2017" name="Genome Biol.">
        <title>Comparative genomics reveals high biological diversity and specific adaptations in the industrially and medically important fungal genus Aspergillus.</title>
        <authorList>
            <person name="de Vries R.P."/>
            <person name="Riley R."/>
            <person name="Wiebenga A."/>
            <person name="Aguilar-Osorio G."/>
            <person name="Amillis S."/>
            <person name="Uchima C.A."/>
            <person name="Anderluh G."/>
            <person name="Asadollahi M."/>
            <person name="Askin M."/>
            <person name="Barry K."/>
            <person name="Battaglia E."/>
            <person name="Bayram O."/>
            <person name="Benocci T."/>
            <person name="Braus-Stromeyer S.A."/>
            <person name="Caldana C."/>
            <person name="Canovas D."/>
            <person name="Cerqueira G.C."/>
            <person name="Chen F."/>
            <person name="Chen W."/>
            <person name="Choi C."/>
            <person name="Clum A."/>
            <person name="Dos Santos R.A."/>
            <person name="Damasio A.R."/>
            <person name="Diallinas G."/>
            <person name="Emri T."/>
            <person name="Fekete E."/>
            <person name="Flipphi M."/>
            <person name="Freyberg S."/>
            <person name="Gallo A."/>
            <person name="Gournas C."/>
            <person name="Habgood R."/>
            <person name="Hainaut M."/>
            <person name="Harispe M.L."/>
            <person name="Henrissat B."/>
            <person name="Hilden K.S."/>
            <person name="Hope R."/>
            <person name="Hossain A."/>
            <person name="Karabika E."/>
            <person name="Karaffa L."/>
            <person name="Karanyi Z."/>
            <person name="Krasevec N."/>
            <person name="Kuo A."/>
            <person name="Kusch H."/>
            <person name="LaButti K."/>
            <person name="Lagendijk E.L."/>
            <person name="Lapidus A."/>
            <person name="Levasseur A."/>
            <person name="Lindquist E."/>
            <person name="Lipzen A."/>
            <person name="Logrieco A.F."/>
            <person name="MacCabe A."/>
            <person name="Maekelae M.R."/>
            <person name="Malavazi I."/>
            <person name="Melin P."/>
            <person name="Meyer V."/>
            <person name="Mielnichuk N."/>
            <person name="Miskei M."/>
            <person name="Molnar A.P."/>
            <person name="Mule G."/>
            <person name="Ngan C.Y."/>
            <person name="Orejas M."/>
            <person name="Orosz E."/>
            <person name="Ouedraogo J.P."/>
            <person name="Overkamp K.M."/>
            <person name="Park H.-S."/>
            <person name="Perrone G."/>
            <person name="Piumi F."/>
            <person name="Punt P.J."/>
            <person name="Ram A.F."/>
            <person name="Ramon A."/>
            <person name="Rauscher S."/>
            <person name="Record E."/>
            <person name="Riano-Pachon D.M."/>
            <person name="Robert V."/>
            <person name="Roehrig J."/>
            <person name="Ruller R."/>
            <person name="Salamov A."/>
            <person name="Salih N.S."/>
            <person name="Samson R.A."/>
            <person name="Sandor E."/>
            <person name="Sanguinetti M."/>
            <person name="Schuetze T."/>
            <person name="Sepcic K."/>
            <person name="Shelest E."/>
            <person name="Sherlock G."/>
            <person name="Sophianopoulou V."/>
            <person name="Squina F.M."/>
            <person name="Sun H."/>
            <person name="Susca A."/>
            <person name="Todd R.B."/>
            <person name="Tsang A."/>
            <person name="Unkles S.E."/>
            <person name="van de Wiele N."/>
            <person name="van Rossen-Uffink D."/>
            <person name="Oliveira J.V."/>
            <person name="Vesth T.C."/>
            <person name="Visser J."/>
            <person name="Yu J.-H."/>
            <person name="Zhou M."/>
            <person name="Andersen M.R."/>
            <person name="Archer D.B."/>
            <person name="Baker S.E."/>
            <person name="Benoit I."/>
            <person name="Brakhage A.A."/>
            <person name="Braus G.H."/>
            <person name="Fischer R."/>
            <person name="Frisvad J.C."/>
            <person name="Goldman G.H."/>
            <person name="Houbraken J."/>
            <person name="Oakley B."/>
            <person name="Pocsi I."/>
            <person name="Scazzocchio C."/>
            <person name="Seiboth B."/>
            <person name="vanKuyk P.A."/>
            <person name="Wortman J."/>
            <person name="Dyer P.S."/>
            <person name="Grigoriev I.V."/>
        </authorList>
    </citation>
    <scope>NUCLEOTIDE SEQUENCE [LARGE SCALE GENOMIC DNA]</scope>
    <source>
        <strain evidence="5">DTO 134E9</strain>
    </source>
</reference>
<feature type="compositionally biased region" description="Basic and acidic residues" evidence="2">
    <location>
        <begin position="25"/>
        <end position="37"/>
    </location>
</feature>
<evidence type="ECO:0000313" key="4">
    <source>
        <dbReference type="EMBL" id="OJJ31530.1"/>
    </source>
</evidence>
<dbReference type="EMBL" id="KV878216">
    <property type="protein sequence ID" value="OJJ31530.1"/>
    <property type="molecule type" value="Genomic_DNA"/>
</dbReference>
<gene>
    <name evidence="4" type="ORF">ASPWEDRAFT_45474</name>
</gene>
<feature type="compositionally biased region" description="Acidic residues" evidence="2">
    <location>
        <begin position="559"/>
        <end position="594"/>
    </location>
</feature>
<dbReference type="FunFam" id="1.25.40.720:FF:000004">
    <property type="entry name" value="WGS project CABT00000000 data, contig 2.6"/>
    <property type="match status" value="1"/>
</dbReference>
<feature type="region of interest" description="Disordered" evidence="2">
    <location>
        <begin position="528"/>
        <end position="600"/>
    </location>
</feature>
<evidence type="ECO:0000313" key="5">
    <source>
        <dbReference type="Proteomes" id="UP000184383"/>
    </source>
</evidence>
<dbReference type="PANTHER" id="PTHR15830">
    <property type="entry name" value="TELOMERE LENGTH REGULATION PROTEIN TEL2 FAMILY MEMBER"/>
    <property type="match status" value="1"/>
</dbReference>
<proteinExistence type="inferred from homology"/>
<sequence>MDGLLTEVKTVTRDSRPALDTAASSRDHGLEGRRELDTDTTSSGRILGMLKSKPDRSQLFDTLTILDPSNKEISPKDFDIQVPGPTTAQVLQILVSTTIPDHWNSLNVKSEGHKSKDTKLRAALLRCLSSVAGLSSLVAQLRSLIAASRSSSQQAKGSGSLLLVKDTLAVLSALLQPKNFLFRLYTDISATYNNETQKQITWKELVALVAASRVLLTAAEAFTLIKDLNDLNTISWVGEGHHYASWLGGNICHMASKIDLNDQGGWKAVASLTGRSLSLGYTDHLVREIYLGLLIDQSFPKQFGLLLDSLRTTEQITILEAVFRDVEKKHFSEEIYGGMIEAQTSNPKVNGIAALWPVVIGNRTNIEIQIVDWLCKGQGGSIQTAGLRRSLLVHFADNQDALRSLLTRSLEQSADKFYIKHAPSRSQEANTQVLLLAAGYLNRLNSAILKEVGRSSIFLNVVSNRLAASSTRARFLGMIIGTAISQLIEEPGKGMKFDLEEMESEEAHWYLNLLRTEDEPGSLGLLKEQKDSAPKANRPTKKSSSTPAQSQTTKIVAIEEIEDSANEDEEEEEDDDLIPYEKPDDDPSDSDEDPTLIQRNKPTVPVYIRDLITCLRDTENIERYHLGIENAPSLIRRKTGFGTELTENIEELALVITGLQDQNKLAKFHEYRLQSMIALIVAQPVKMGRWFTAMFFDGDISQIQRSAVLTALGLSARELAGNGEEDARVMGLPEISNASFPSKKLSANLEALYATDESPVASLTRKLAQTSLQPLAANAADAVSGPNALKVRTFSSRMEVEKKRQQREAQRQKSTVKDIQKVLSEGFFYPLKGRFEMMMMQFSSTTPSSYNPFLIPHLFCLFLQTLTLILSTMGPHNPFLPTLTQETLSLLISLHGRPVADEPTILCALLSLFLAVVDLNVASGTTGEERLVTDFATPVIELREWAGEVFDRIPPAQGENDPQGQVRTLAAGVMVKLGEVMERYQGRLMGVNVGFGY</sequence>
<dbReference type="STRING" id="1073089.A0A1L9R9D4"/>
<comment type="similarity">
    <text evidence="1">Belongs to the TEL2 family.</text>
</comment>
<accession>A0A1L9R9D4</accession>
<evidence type="ECO:0000256" key="1">
    <source>
        <dbReference type="ARBA" id="ARBA00006133"/>
    </source>
</evidence>
<dbReference type="InterPro" id="IPR038528">
    <property type="entry name" value="TEL2_C_sf"/>
</dbReference>
<name>A0A1L9R9D4_ASPWE</name>
<dbReference type="Pfam" id="PF10193">
    <property type="entry name" value="Telomere_reg-2"/>
    <property type="match status" value="1"/>
</dbReference>
<organism evidence="4 5">
    <name type="scientific">Aspergillus wentii DTO 134E9</name>
    <dbReference type="NCBI Taxonomy" id="1073089"/>
    <lineage>
        <taxon>Eukaryota</taxon>
        <taxon>Fungi</taxon>
        <taxon>Dikarya</taxon>
        <taxon>Ascomycota</taxon>
        <taxon>Pezizomycotina</taxon>
        <taxon>Eurotiomycetes</taxon>
        <taxon>Eurotiomycetidae</taxon>
        <taxon>Eurotiales</taxon>
        <taxon>Aspergillaceae</taxon>
        <taxon>Aspergillus</taxon>
        <taxon>Aspergillus subgen. Cremei</taxon>
    </lineage>
</organism>
<dbReference type="GO" id="GO:0005829">
    <property type="term" value="C:cytosol"/>
    <property type="evidence" value="ECO:0007669"/>
    <property type="project" value="TreeGrafter"/>
</dbReference>
<dbReference type="PANTHER" id="PTHR15830:SF10">
    <property type="entry name" value="TELOMERE LENGTH REGULATION PROTEIN TEL2 HOMOLOG"/>
    <property type="match status" value="1"/>
</dbReference>
<dbReference type="RefSeq" id="XP_040685207.1">
    <property type="nucleotide sequence ID" value="XM_040836552.1"/>
</dbReference>
<dbReference type="InterPro" id="IPR051970">
    <property type="entry name" value="TEL2_Regulation"/>
</dbReference>
<dbReference type="Proteomes" id="UP000184383">
    <property type="component" value="Unassembled WGS sequence"/>
</dbReference>
<dbReference type="GO" id="GO:0042162">
    <property type="term" value="F:telomeric DNA binding"/>
    <property type="evidence" value="ECO:0007669"/>
    <property type="project" value="TreeGrafter"/>
</dbReference>